<evidence type="ECO:0000256" key="5">
    <source>
        <dbReference type="ARBA" id="ARBA00023002"/>
    </source>
</evidence>
<dbReference type="SUPFAM" id="SSF47571">
    <property type="entry name" value="Cloroperoxidase"/>
    <property type="match status" value="1"/>
</dbReference>
<dbReference type="Pfam" id="PF01328">
    <property type="entry name" value="Peroxidase_2"/>
    <property type="match status" value="1"/>
</dbReference>
<reference evidence="9 10" key="1">
    <citation type="journal article" date="2017" name="Genome Announc.">
        <title>Genome sequence of the saprophytic ascomycete Epicoccum nigrum ICMP 19927 strain isolated from New Zealand.</title>
        <authorList>
            <person name="Fokin M."/>
            <person name="Fleetwood D."/>
            <person name="Weir B.S."/>
            <person name="Villas-Boas S.G."/>
        </authorList>
    </citation>
    <scope>NUCLEOTIDE SEQUENCE [LARGE SCALE GENOMIC DNA]</scope>
    <source>
        <strain evidence="9 10">ICMP 19927</strain>
    </source>
</reference>
<evidence type="ECO:0000256" key="2">
    <source>
        <dbReference type="ARBA" id="ARBA00022559"/>
    </source>
</evidence>
<dbReference type="GO" id="GO:0004601">
    <property type="term" value="F:peroxidase activity"/>
    <property type="evidence" value="ECO:0007669"/>
    <property type="project" value="UniProtKB-KW"/>
</dbReference>
<accession>A0A1Y2LW54</accession>
<dbReference type="GO" id="GO:0046872">
    <property type="term" value="F:metal ion binding"/>
    <property type="evidence" value="ECO:0007669"/>
    <property type="project" value="UniProtKB-KW"/>
</dbReference>
<dbReference type="PANTHER" id="PTHR33577:SF7">
    <property type="entry name" value="HEME HALOPEROXIDASE FAMILY PROFILE DOMAIN-CONTAINING PROTEIN"/>
    <property type="match status" value="1"/>
</dbReference>
<feature type="domain" description="Heme haloperoxidase family profile" evidence="8">
    <location>
        <begin position="1"/>
        <end position="174"/>
    </location>
</feature>
<evidence type="ECO:0000256" key="7">
    <source>
        <dbReference type="ARBA" id="ARBA00025795"/>
    </source>
</evidence>
<protein>
    <recommendedName>
        <fullName evidence="8">Heme haloperoxidase family profile domain-containing protein</fullName>
    </recommendedName>
</protein>
<comment type="cofactor">
    <cofactor evidence="1">
        <name>heme b</name>
        <dbReference type="ChEBI" id="CHEBI:60344"/>
    </cofactor>
</comment>
<dbReference type="PROSITE" id="PS51405">
    <property type="entry name" value="HEME_HALOPEROXIDASE"/>
    <property type="match status" value="1"/>
</dbReference>
<dbReference type="InterPro" id="IPR036851">
    <property type="entry name" value="Chloroperoxidase-like_sf"/>
</dbReference>
<dbReference type="InterPro" id="IPR000028">
    <property type="entry name" value="Chloroperoxidase"/>
</dbReference>
<dbReference type="Proteomes" id="UP000193240">
    <property type="component" value="Unassembled WGS sequence"/>
</dbReference>
<dbReference type="EMBL" id="KZ107847">
    <property type="protein sequence ID" value="OSS48091.1"/>
    <property type="molecule type" value="Genomic_DNA"/>
</dbReference>
<keyword evidence="3" id="KW-0349">Heme</keyword>
<evidence type="ECO:0000256" key="1">
    <source>
        <dbReference type="ARBA" id="ARBA00001970"/>
    </source>
</evidence>
<name>A0A1Y2LW54_EPING</name>
<evidence type="ECO:0000256" key="4">
    <source>
        <dbReference type="ARBA" id="ARBA00022723"/>
    </source>
</evidence>
<dbReference type="STRING" id="105696.A0A1Y2LW54"/>
<evidence type="ECO:0000256" key="3">
    <source>
        <dbReference type="ARBA" id="ARBA00022617"/>
    </source>
</evidence>
<comment type="similarity">
    <text evidence="7">Belongs to the chloroperoxidase family.</text>
</comment>
<keyword evidence="6" id="KW-0408">Iron</keyword>
<proteinExistence type="inferred from homology"/>
<keyword evidence="5" id="KW-0560">Oxidoreductase</keyword>
<keyword evidence="2" id="KW-0575">Peroxidase</keyword>
<dbReference type="AlphaFoldDB" id="A0A1Y2LW54"/>
<keyword evidence="10" id="KW-1185">Reference proteome</keyword>
<dbReference type="InParanoid" id="A0A1Y2LW54"/>
<evidence type="ECO:0000313" key="10">
    <source>
        <dbReference type="Proteomes" id="UP000193240"/>
    </source>
</evidence>
<evidence type="ECO:0000256" key="6">
    <source>
        <dbReference type="ARBA" id="ARBA00023004"/>
    </source>
</evidence>
<sequence>MLNTLANHGYLPRNGRGISKDIAVKIFDDVLNWDITVVSYLYDFAQPSNPAPNATTVNLKELTTHNILEHNTSLSRQDAAFGPADLFNERICNETVAHFIGDIIDVEMAAKARTARTVAAAATNAHFTFPQLGSNFQYGETAAYQLVYGKWNLTAEDVRNRILTPKKYIDYFSK</sequence>
<organism evidence="9 10">
    <name type="scientific">Epicoccum nigrum</name>
    <name type="common">Soil fungus</name>
    <name type="synonym">Epicoccum purpurascens</name>
    <dbReference type="NCBI Taxonomy" id="105696"/>
    <lineage>
        <taxon>Eukaryota</taxon>
        <taxon>Fungi</taxon>
        <taxon>Dikarya</taxon>
        <taxon>Ascomycota</taxon>
        <taxon>Pezizomycotina</taxon>
        <taxon>Dothideomycetes</taxon>
        <taxon>Pleosporomycetidae</taxon>
        <taxon>Pleosporales</taxon>
        <taxon>Pleosporineae</taxon>
        <taxon>Didymellaceae</taxon>
        <taxon>Epicoccum</taxon>
    </lineage>
</organism>
<gene>
    <name evidence="9" type="ORF">B5807_06737</name>
</gene>
<evidence type="ECO:0000313" key="9">
    <source>
        <dbReference type="EMBL" id="OSS48091.1"/>
    </source>
</evidence>
<dbReference type="Gene3D" id="1.10.489.10">
    <property type="entry name" value="Chloroperoxidase-like"/>
    <property type="match status" value="1"/>
</dbReference>
<evidence type="ECO:0000259" key="8">
    <source>
        <dbReference type="PROSITE" id="PS51405"/>
    </source>
</evidence>
<dbReference type="PANTHER" id="PTHR33577">
    <property type="entry name" value="STERIGMATOCYSTIN BIOSYNTHESIS PEROXIDASE STCC-RELATED"/>
    <property type="match status" value="1"/>
</dbReference>
<keyword evidence="4" id="KW-0479">Metal-binding</keyword>